<organism evidence="1 2">
    <name type="scientific">Gossypium klotzschianum</name>
    <dbReference type="NCBI Taxonomy" id="34286"/>
    <lineage>
        <taxon>Eukaryota</taxon>
        <taxon>Viridiplantae</taxon>
        <taxon>Streptophyta</taxon>
        <taxon>Embryophyta</taxon>
        <taxon>Tracheophyta</taxon>
        <taxon>Spermatophyta</taxon>
        <taxon>Magnoliopsida</taxon>
        <taxon>eudicotyledons</taxon>
        <taxon>Gunneridae</taxon>
        <taxon>Pentapetalae</taxon>
        <taxon>rosids</taxon>
        <taxon>malvids</taxon>
        <taxon>Malvales</taxon>
        <taxon>Malvaceae</taxon>
        <taxon>Malvoideae</taxon>
        <taxon>Gossypium</taxon>
    </lineage>
</organism>
<dbReference type="Proteomes" id="UP000593573">
    <property type="component" value="Unassembled WGS sequence"/>
</dbReference>
<comment type="caution">
    <text evidence="1">The sequence shown here is derived from an EMBL/GenBank/DDBJ whole genome shotgun (WGS) entry which is preliminary data.</text>
</comment>
<proteinExistence type="predicted"/>
<sequence>MKVNPTNITPISWKDKLMGDMDNVKNT</sequence>
<protein>
    <submittedName>
        <fullName evidence="1">Uncharacterized protein</fullName>
    </submittedName>
</protein>
<gene>
    <name evidence="1" type="ORF">Goklo_021033</name>
</gene>
<dbReference type="AlphaFoldDB" id="A0A7J8UTW0"/>
<evidence type="ECO:0000313" key="2">
    <source>
        <dbReference type="Proteomes" id="UP000593573"/>
    </source>
</evidence>
<accession>A0A7J8UTW0</accession>
<name>A0A7J8UTW0_9ROSI</name>
<evidence type="ECO:0000313" key="1">
    <source>
        <dbReference type="EMBL" id="MBA0653935.1"/>
    </source>
</evidence>
<reference evidence="1 2" key="1">
    <citation type="journal article" date="2019" name="Genome Biol. Evol.">
        <title>Insights into the evolution of the New World diploid cottons (Gossypium, subgenus Houzingenia) based on genome sequencing.</title>
        <authorList>
            <person name="Grover C.E."/>
            <person name="Arick M.A. 2nd"/>
            <person name="Thrash A."/>
            <person name="Conover J.L."/>
            <person name="Sanders W.S."/>
            <person name="Peterson D.G."/>
            <person name="Frelichowski J.E."/>
            <person name="Scheffler J.A."/>
            <person name="Scheffler B.E."/>
            <person name="Wendel J.F."/>
        </authorList>
    </citation>
    <scope>NUCLEOTIDE SEQUENCE [LARGE SCALE GENOMIC DNA]</scope>
    <source>
        <strain evidence="1">57</strain>
        <tissue evidence="1">Leaf</tissue>
    </source>
</reference>
<dbReference type="EMBL" id="JABFAB010000007">
    <property type="protein sequence ID" value="MBA0653935.1"/>
    <property type="molecule type" value="Genomic_DNA"/>
</dbReference>
<keyword evidence="2" id="KW-1185">Reference proteome</keyword>